<evidence type="ECO:0000313" key="3">
    <source>
        <dbReference type="Proteomes" id="UP001524587"/>
    </source>
</evidence>
<dbReference type="SUPFAM" id="SSF49785">
    <property type="entry name" value="Galactose-binding domain-like"/>
    <property type="match status" value="1"/>
</dbReference>
<name>A0ABT1W866_9PROT</name>
<evidence type="ECO:0000259" key="1">
    <source>
        <dbReference type="PROSITE" id="PS50022"/>
    </source>
</evidence>
<dbReference type="InterPro" id="IPR008979">
    <property type="entry name" value="Galactose-bd-like_sf"/>
</dbReference>
<comment type="caution">
    <text evidence="2">The sequence shown here is derived from an EMBL/GenBank/DDBJ whole genome shotgun (WGS) entry which is preliminary data.</text>
</comment>
<accession>A0ABT1W866</accession>
<feature type="domain" description="F5/8 type C" evidence="1">
    <location>
        <begin position="355"/>
        <end position="449"/>
    </location>
</feature>
<keyword evidence="3" id="KW-1185">Reference proteome</keyword>
<dbReference type="InterPro" id="IPR000421">
    <property type="entry name" value="FA58C"/>
</dbReference>
<dbReference type="Pfam" id="PF00754">
    <property type="entry name" value="F5_F8_type_C"/>
    <property type="match status" value="1"/>
</dbReference>
<sequence>MSYVAAFRAYEWNDCIAMLAARFFAATPGARHVVLMNEERGPIDVGAHEKVAHGSDFSDIGLPDVPAGRSLWFNGDYAYGHLRRVLPGYEHYVIAESDVAVNLSLAPMMEKVVSAKIDLVVHELRPCLPSWPWFDAASAQPNPVCAGLFIFVASGRALDALLTERLRLAAQLRADPSAPWPIVESFVATTVWNAGMRIGEIGEFADTDHLKVGPALSVNDPAAHRPGSLVHPVLSGPMLLRRLLSPLGPAEYRRPGAPHHDSLRFEPFSTLAAVFWDAFEMRGDHRGLAELREEMLQRGLPVPQPLDLAWCKPATVSSICQWSATQDPEEEATRANGRVFHDICAFHTGEEADAWWRVDLLERQEVQVVEIVNRADFGERFQRFVIETALSGDDWTVVSEKDDDRPVSGDAAFPWRVVLGEPVACRFVRIRRLGPPGFLHLRRVRIFGPQLLPQSLAETVEAPPLSARAVHG</sequence>
<dbReference type="Gene3D" id="2.60.120.260">
    <property type="entry name" value="Galactose-binding domain-like"/>
    <property type="match status" value="1"/>
</dbReference>
<gene>
    <name evidence="2" type="ORF">NFI95_11540</name>
</gene>
<reference evidence="2 3" key="1">
    <citation type="submission" date="2022-06" db="EMBL/GenBank/DDBJ databases">
        <title>Endosaccharibacter gen. nov., sp. nov., endophytic bacteria isolated from sugarcane.</title>
        <authorList>
            <person name="Pitiwittayakul N."/>
            <person name="Yukphan P."/>
            <person name="Charoenyingcharoen P."/>
            <person name="Tanasupawat S."/>
        </authorList>
    </citation>
    <scope>NUCLEOTIDE SEQUENCE [LARGE SCALE GENOMIC DNA]</scope>
    <source>
        <strain evidence="2 3">KSS8</strain>
    </source>
</reference>
<proteinExistence type="predicted"/>
<evidence type="ECO:0000313" key="2">
    <source>
        <dbReference type="EMBL" id="MCQ8279079.1"/>
    </source>
</evidence>
<dbReference type="Proteomes" id="UP001524587">
    <property type="component" value="Unassembled WGS sequence"/>
</dbReference>
<organism evidence="2 3">
    <name type="scientific">Endosaccharibacter trunci</name>
    <dbReference type="NCBI Taxonomy" id="2812733"/>
    <lineage>
        <taxon>Bacteria</taxon>
        <taxon>Pseudomonadati</taxon>
        <taxon>Pseudomonadota</taxon>
        <taxon>Alphaproteobacteria</taxon>
        <taxon>Acetobacterales</taxon>
        <taxon>Acetobacteraceae</taxon>
        <taxon>Endosaccharibacter</taxon>
    </lineage>
</organism>
<dbReference type="PROSITE" id="PS50022">
    <property type="entry name" value="FA58C_3"/>
    <property type="match status" value="1"/>
</dbReference>
<protein>
    <submittedName>
        <fullName evidence="2">Discoidin domain-containing protein</fullName>
    </submittedName>
</protein>
<dbReference type="RefSeq" id="WP_422864554.1">
    <property type="nucleotide sequence ID" value="NZ_JAMSKV010000009.1"/>
</dbReference>
<dbReference type="EMBL" id="JAMSKV010000009">
    <property type="protein sequence ID" value="MCQ8279079.1"/>
    <property type="molecule type" value="Genomic_DNA"/>
</dbReference>